<evidence type="ECO:0000256" key="1">
    <source>
        <dbReference type="ARBA" id="ARBA00008894"/>
    </source>
</evidence>
<dbReference type="EMBL" id="JBJKBG010000007">
    <property type="protein sequence ID" value="KAL3729532.1"/>
    <property type="molecule type" value="Genomic_DNA"/>
</dbReference>
<dbReference type="SUPFAM" id="SSF52540">
    <property type="entry name" value="P-loop containing nucleoside triphosphate hydrolases"/>
    <property type="match status" value="1"/>
</dbReference>
<proteinExistence type="inferred from homology"/>
<dbReference type="InterPro" id="IPR057135">
    <property type="entry name" value="At4g27190-like_LRR"/>
</dbReference>
<dbReference type="InterPro" id="IPR050905">
    <property type="entry name" value="Plant_NBS-LRR"/>
</dbReference>
<dbReference type="InterPro" id="IPR042197">
    <property type="entry name" value="Apaf_helical"/>
</dbReference>
<dbReference type="PANTHER" id="PTHR33463:SF203">
    <property type="entry name" value="AAA+ ATPASE DOMAIN-CONTAINING PROTEIN"/>
    <property type="match status" value="1"/>
</dbReference>
<evidence type="ECO:0000256" key="5">
    <source>
        <dbReference type="SAM" id="Coils"/>
    </source>
</evidence>
<keyword evidence="2" id="KW-0547">Nucleotide-binding</keyword>
<feature type="domain" description="AAA+ ATPase" evidence="7">
    <location>
        <begin position="180"/>
        <end position="321"/>
    </location>
</feature>
<evidence type="ECO:0000256" key="6">
    <source>
        <dbReference type="SAM" id="MobiDB-lite"/>
    </source>
</evidence>
<dbReference type="Gene3D" id="3.80.10.10">
    <property type="entry name" value="Ribonuclease Inhibitor"/>
    <property type="match status" value="4"/>
</dbReference>
<organism evidence="8 9">
    <name type="scientific">Eucalyptus globulus</name>
    <name type="common">Tasmanian blue gum</name>
    <dbReference type="NCBI Taxonomy" id="34317"/>
    <lineage>
        <taxon>Eukaryota</taxon>
        <taxon>Viridiplantae</taxon>
        <taxon>Streptophyta</taxon>
        <taxon>Embryophyta</taxon>
        <taxon>Tracheophyta</taxon>
        <taxon>Spermatophyta</taxon>
        <taxon>Magnoliopsida</taxon>
        <taxon>eudicotyledons</taxon>
        <taxon>Gunneridae</taxon>
        <taxon>Pentapetalae</taxon>
        <taxon>rosids</taxon>
        <taxon>malvids</taxon>
        <taxon>Myrtales</taxon>
        <taxon>Myrtaceae</taxon>
        <taxon>Myrtoideae</taxon>
        <taxon>Eucalypteae</taxon>
        <taxon>Eucalyptus</taxon>
    </lineage>
</organism>
<keyword evidence="4" id="KW-0067">ATP-binding</keyword>
<gene>
    <name evidence="8" type="ORF">ACJRO7_026628</name>
</gene>
<dbReference type="Gene3D" id="3.40.50.300">
    <property type="entry name" value="P-loop containing nucleotide triphosphate hydrolases"/>
    <property type="match status" value="1"/>
</dbReference>
<accession>A0ABD3JVU6</accession>
<evidence type="ECO:0000259" key="7">
    <source>
        <dbReference type="SMART" id="SM00382"/>
    </source>
</evidence>
<reference evidence="8 9" key="1">
    <citation type="submission" date="2024-11" db="EMBL/GenBank/DDBJ databases">
        <title>Chromosome-level genome assembly of Eucalyptus globulus Labill. provides insights into its genome evolution.</title>
        <authorList>
            <person name="Li X."/>
        </authorList>
    </citation>
    <scope>NUCLEOTIDE SEQUENCE [LARGE SCALE GENOMIC DNA]</scope>
    <source>
        <strain evidence="8">CL2024</strain>
        <tissue evidence="8">Fresh tender leaves</tissue>
    </source>
</reference>
<keyword evidence="9" id="KW-1185">Reference proteome</keyword>
<evidence type="ECO:0000256" key="3">
    <source>
        <dbReference type="ARBA" id="ARBA00022821"/>
    </source>
</evidence>
<dbReference type="Proteomes" id="UP001634007">
    <property type="component" value="Unassembled WGS sequence"/>
</dbReference>
<sequence>MVDIIISAASKVAEYLVAPVGRHCGYVIFSNSYIRQLNDEVEKLNDARVGIQRSIDDAQNNMKEIKREVDRWKNKAETVADKARRMLDDDRRANRTRFCGWLPNPKERYCLGRDARKTVQAIQALIPQGKFERVYYESAPPGHVTSPPEVNSSTSDRGDTVTDSRASFFEGIMNDLDDEKLKVIGIYGLGGVGKTTLLEEVQKKLRNEKRLFHLIATTTVSQTQDLKKIQDDIAYALSLDLKNETSEVGRRDLLFRKLQSDPTKKVLIILDDLWGPLDLKAVGIPAGDESRGCKLLLASRFKDVLEQKMHADKTFRLEGLNNDEAFRLFEKIVGDKLKDEELKAIAAQVVEKLLGLPLLIISVASTLNYGPVSAWKDALIRIEDSNIETIVKLSYDHLKSEDAKSLFLLCGLLGGTIQVELLLGLGMGLGLFEGFNNTVEDSRNRMNTMLDSLRSVCLLPDDGDDMETVTIHDLYSEVVVSAPFRSQNSLMMNSSYVSWPKEKLEKCWAICLVNDYGDGLAEKMRCAFPELKIFVLSQIGSFVTPIHRHDVRDCCGLDFTSMEQLQVLYLRFIHITNLRSSIGTLRNLHSLYLDYCIVDDVAILGKLETLQILSLAGSQISKLPKEIGELRNLRSLNLYDCDSLMIIEPGALKGLVHLEELYMRGSFSQWKVDDEIPTESYNGRLVELKSLRKLASLEISIHDPTILLKDDDLPFGTLIRFWINIGNTYGRGFRGLRTMKLHLEGCDGILSKEWVQKTLQKTQHLYLDGLGEFKENAHELCIQGFKQLKHLDIQNSPSIKYIISSLNDLLTAFTDLESLFLENLINLKKICNGPVTPDCFHKLKVVCIEKCHQLKNLQFLSEMQRRVHLEEIKICECDSLQAIITGDAGKVEVDVDDMIELPNVRRLDLRKLPKMTSFCTRAEDAPIQVSLPRLESLVMVGLLGLEKILHSEPSIKFSGLKSLKIKESKSTLSIPKDWILKLPNLESMEIASSPLAELVFDLEELKVTGEVEILSRLSTLALSKLPNLWRMLKQDVQLQGISIFRNLKELSICETGLSFLFSMSVAKCLREIEDIKVEDCPNMKTVIVDEEGTDDIIKLPLLKRLSITRCPTEKFFSYPHGKKESVTTTSDSLDAYFDYFFDQKVSLPSLEELKLKSEGSFKGIWHSELMENSFCKLATLSIGYCSKLHNVFPSTIIGRLHNLTIVEIENCPSLESLFDCGSTEANTAQTAILLPKSEVKMVREAGKLKCTVKSDSQMILGFPSLKKVRVCSCCNLRYLFPTCMATTLVKLESLWIINCAQMKEVVPKGIAKGDDESSQPLFNEMARFPSIRKLQIEGARCKELWNNQIPYDSFCKLEFLRLEHCDNLLCVAPSHMWKRLQLCLDFLEVRSCRLVEIIYKSDGTNTKSGKLRRLILHDLENLRHIWQSDGLPNIPFPNLRQIKAMRCSRLEILFTTFTAKFLGQIEELVVESCEDIKLIAGHEECEEATGTTITFSELTALRLFELPKIRSILAEKYSVEFPSLQVLCIVSCKMAPDQGLDDWKHYQRFNSYKLEEVLKYSFDDFSFGTSAVQ</sequence>
<comment type="similarity">
    <text evidence="1">Belongs to the disease resistance NB-LRR family.</text>
</comment>
<dbReference type="Pfam" id="PF00931">
    <property type="entry name" value="NB-ARC"/>
    <property type="match status" value="1"/>
</dbReference>
<dbReference type="PRINTS" id="PR00364">
    <property type="entry name" value="DISEASERSIST"/>
</dbReference>
<dbReference type="Pfam" id="PF23247">
    <property type="entry name" value="LRR_RPS2"/>
    <property type="match status" value="4"/>
</dbReference>
<dbReference type="PANTHER" id="PTHR33463">
    <property type="entry name" value="NB-ARC DOMAIN-CONTAINING PROTEIN-RELATED"/>
    <property type="match status" value="1"/>
</dbReference>
<keyword evidence="5" id="KW-0175">Coiled coil</keyword>
<dbReference type="InterPro" id="IPR002182">
    <property type="entry name" value="NB-ARC"/>
</dbReference>
<dbReference type="Gene3D" id="1.10.8.430">
    <property type="entry name" value="Helical domain of apoptotic protease-activating factors"/>
    <property type="match status" value="1"/>
</dbReference>
<evidence type="ECO:0000256" key="4">
    <source>
        <dbReference type="ARBA" id="ARBA00022840"/>
    </source>
</evidence>
<evidence type="ECO:0000256" key="2">
    <source>
        <dbReference type="ARBA" id="ARBA00022741"/>
    </source>
</evidence>
<evidence type="ECO:0000313" key="9">
    <source>
        <dbReference type="Proteomes" id="UP001634007"/>
    </source>
</evidence>
<feature type="region of interest" description="Disordered" evidence="6">
    <location>
        <begin position="138"/>
        <end position="161"/>
    </location>
</feature>
<dbReference type="InterPro" id="IPR027417">
    <property type="entry name" value="P-loop_NTPase"/>
</dbReference>
<comment type="caution">
    <text evidence="8">The sequence shown here is derived from an EMBL/GenBank/DDBJ whole genome shotgun (WGS) entry which is preliminary data.</text>
</comment>
<feature type="coiled-coil region" evidence="5">
    <location>
        <begin position="34"/>
        <end position="82"/>
    </location>
</feature>
<dbReference type="GO" id="GO:0005524">
    <property type="term" value="F:ATP binding"/>
    <property type="evidence" value="ECO:0007669"/>
    <property type="project" value="UniProtKB-KW"/>
</dbReference>
<dbReference type="SUPFAM" id="SSF52058">
    <property type="entry name" value="L domain-like"/>
    <property type="match status" value="1"/>
</dbReference>
<protein>
    <recommendedName>
        <fullName evidence="7">AAA+ ATPase domain-containing protein</fullName>
    </recommendedName>
</protein>
<dbReference type="SUPFAM" id="SSF52047">
    <property type="entry name" value="RNI-like"/>
    <property type="match status" value="2"/>
</dbReference>
<dbReference type="SMART" id="SM00382">
    <property type="entry name" value="AAA"/>
    <property type="match status" value="1"/>
</dbReference>
<dbReference type="GO" id="GO:0006952">
    <property type="term" value="P:defense response"/>
    <property type="evidence" value="ECO:0007669"/>
    <property type="project" value="UniProtKB-KW"/>
</dbReference>
<keyword evidence="3" id="KW-0611">Plant defense</keyword>
<dbReference type="InterPro" id="IPR032675">
    <property type="entry name" value="LRR_dom_sf"/>
</dbReference>
<name>A0ABD3JVU6_EUCGL</name>
<dbReference type="InterPro" id="IPR003593">
    <property type="entry name" value="AAA+_ATPase"/>
</dbReference>
<evidence type="ECO:0000313" key="8">
    <source>
        <dbReference type="EMBL" id="KAL3729532.1"/>
    </source>
</evidence>